<dbReference type="AlphaFoldDB" id="A0A085M3X6"/>
<proteinExistence type="predicted"/>
<dbReference type="EMBL" id="KL363234">
    <property type="protein sequence ID" value="KFD51922.1"/>
    <property type="molecule type" value="Genomic_DNA"/>
</dbReference>
<sequence>GPGTTDFPLEPHRSVGRRQWTSHWSSNGKSIVSVPCRTVHRTPGRDSVRGNGQPMGPRLFKRCDMSV</sequence>
<feature type="region of interest" description="Disordered" evidence="1">
    <location>
        <begin position="1"/>
        <end position="27"/>
    </location>
</feature>
<evidence type="ECO:0000313" key="2">
    <source>
        <dbReference type="EMBL" id="KFD51922.1"/>
    </source>
</evidence>
<gene>
    <name evidence="2" type="ORF">M513_07251</name>
    <name evidence="3" type="ORF">M514_07251</name>
</gene>
<protein>
    <submittedName>
        <fullName evidence="2">Uncharacterized protein</fullName>
    </submittedName>
</protein>
<evidence type="ECO:0000313" key="4">
    <source>
        <dbReference type="Proteomes" id="UP000030764"/>
    </source>
</evidence>
<dbReference type="EMBL" id="KL367576">
    <property type="protein sequence ID" value="KFD63324.1"/>
    <property type="molecule type" value="Genomic_DNA"/>
</dbReference>
<reference evidence="2 4" key="1">
    <citation type="journal article" date="2014" name="Nat. Genet.">
        <title>Genome and transcriptome of the porcine whipworm Trichuris suis.</title>
        <authorList>
            <person name="Jex A.R."/>
            <person name="Nejsum P."/>
            <person name="Schwarz E.M."/>
            <person name="Hu L."/>
            <person name="Young N.D."/>
            <person name="Hall R.S."/>
            <person name="Korhonen P.K."/>
            <person name="Liao S."/>
            <person name="Thamsborg S."/>
            <person name="Xia J."/>
            <person name="Xu P."/>
            <person name="Wang S."/>
            <person name="Scheerlinck J.P."/>
            <person name="Hofmann A."/>
            <person name="Sternberg P.W."/>
            <person name="Wang J."/>
            <person name="Gasser R.B."/>
        </authorList>
    </citation>
    <scope>NUCLEOTIDE SEQUENCE [LARGE SCALE GENOMIC DNA]</scope>
    <source>
        <strain evidence="3">DCEP-RM93F</strain>
        <strain evidence="2">DCEP-RM93M</strain>
    </source>
</reference>
<accession>A0A085M3X6</accession>
<evidence type="ECO:0000256" key="1">
    <source>
        <dbReference type="SAM" id="MobiDB-lite"/>
    </source>
</evidence>
<feature type="non-terminal residue" evidence="2">
    <location>
        <position position="1"/>
    </location>
</feature>
<evidence type="ECO:0000313" key="3">
    <source>
        <dbReference type="EMBL" id="KFD63324.1"/>
    </source>
</evidence>
<keyword evidence="4" id="KW-1185">Reference proteome</keyword>
<name>A0A085M3X6_9BILA</name>
<dbReference type="Proteomes" id="UP000030764">
    <property type="component" value="Unassembled WGS sequence"/>
</dbReference>
<feature type="non-terminal residue" evidence="2">
    <location>
        <position position="67"/>
    </location>
</feature>
<dbReference type="Proteomes" id="UP000030758">
    <property type="component" value="Unassembled WGS sequence"/>
</dbReference>
<organism evidence="2 4">
    <name type="scientific">Trichuris suis</name>
    <name type="common">pig whipworm</name>
    <dbReference type="NCBI Taxonomy" id="68888"/>
    <lineage>
        <taxon>Eukaryota</taxon>
        <taxon>Metazoa</taxon>
        <taxon>Ecdysozoa</taxon>
        <taxon>Nematoda</taxon>
        <taxon>Enoplea</taxon>
        <taxon>Dorylaimia</taxon>
        <taxon>Trichinellida</taxon>
        <taxon>Trichuridae</taxon>
        <taxon>Trichuris</taxon>
    </lineage>
</organism>